<dbReference type="InterPro" id="IPR001753">
    <property type="entry name" value="Enoyl-CoA_hydra/iso"/>
</dbReference>
<dbReference type="PANTHER" id="PTHR42964:SF1">
    <property type="entry name" value="POLYKETIDE BIOSYNTHESIS ENOYL-COA HYDRATASE PKSH-RELATED"/>
    <property type="match status" value="1"/>
</dbReference>
<dbReference type="InterPro" id="IPR029045">
    <property type="entry name" value="ClpP/crotonase-like_dom_sf"/>
</dbReference>
<dbReference type="EC" id="4.2.1.18" evidence="2"/>
<comment type="similarity">
    <text evidence="1">Belongs to the enoyl-CoA hydratase/isomerase family.</text>
</comment>
<sequence>MTMNYKHLRVGYGDAVATVTLARPDARNALNDELIRELARCMEELAEDDDVRVVVLTGEGDFFCAGADVGYMRDTAEFSYEENIEDARRLAVAFGAVDECPKPVVARVRGAAIGGGVGLVAAADVAVAEEGTVFAFTEVRLGISPATIAPFVLRKIGQSWTRALFLTGKRFDAARAQAVGLVHEVAAEGDLDAVVQEKVAGLLAGGPEALAATKALLRELRDADSEKATEITARRIAELRTGEEGQEGLGAFLEKREPAWRET</sequence>
<reference evidence="2" key="1">
    <citation type="submission" date="2020-02" db="EMBL/GenBank/DDBJ databases">
        <authorList>
            <person name="Meier V. D."/>
        </authorList>
    </citation>
    <scope>NUCLEOTIDE SEQUENCE</scope>
    <source>
        <strain evidence="2">AVDCRST_MAG80</strain>
    </source>
</reference>
<dbReference type="InterPro" id="IPR051683">
    <property type="entry name" value="Enoyl-CoA_Hydratase/Isomerase"/>
</dbReference>
<dbReference type="GO" id="GO:0004490">
    <property type="term" value="F:methylglutaconyl-CoA hydratase activity"/>
    <property type="evidence" value="ECO:0007669"/>
    <property type="project" value="UniProtKB-EC"/>
</dbReference>
<organism evidence="2">
    <name type="scientific">uncultured Rubrobacteraceae bacterium</name>
    <dbReference type="NCBI Taxonomy" id="349277"/>
    <lineage>
        <taxon>Bacteria</taxon>
        <taxon>Bacillati</taxon>
        <taxon>Actinomycetota</taxon>
        <taxon>Rubrobacteria</taxon>
        <taxon>Rubrobacterales</taxon>
        <taxon>Rubrobacteraceae</taxon>
        <taxon>environmental samples</taxon>
    </lineage>
</organism>
<evidence type="ECO:0000313" key="2">
    <source>
        <dbReference type="EMBL" id="CAA9445323.1"/>
    </source>
</evidence>
<dbReference type="Gene3D" id="3.90.226.10">
    <property type="entry name" value="2-enoyl-CoA Hydratase, Chain A, domain 1"/>
    <property type="match status" value="1"/>
</dbReference>
<dbReference type="CDD" id="cd06558">
    <property type="entry name" value="crotonase-like"/>
    <property type="match status" value="1"/>
</dbReference>
<gene>
    <name evidence="2" type="ORF">AVDCRST_MAG80-1716</name>
</gene>
<dbReference type="EMBL" id="CADCVC010000145">
    <property type="protein sequence ID" value="CAA9445323.1"/>
    <property type="molecule type" value="Genomic_DNA"/>
</dbReference>
<keyword evidence="2" id="KW-0456">Lyase</keyword>
<dbReference type="SUPFAM" id="SSF52096">
    <property type="entry name" value="ClpP/crotonase"/>
    <property type="match status" value="1"/>
</dbReference>
<proteinExistence type="inferred from homology"/>
<dbReference type="PANTHER" id="PTHR42964">
    <property type="entry name" value="ENOYL-COA HYDRATASE"/>
    <property type="match status" value="1"/>
</dbReference>
<dbReference type="InterPro" id="IPR014748">
    <property type="entry name" value="Enoyl-CoA_hydra_C"/>
</dbReference>
<accession>A0A6J4QIA6</accession>
<name>A0A6J4QIA6_9ACTN</name>
<protein>
    <submittedName>
        <fullName evidence="2">Methylglutaconyl-CoA hydratase</fullName>
        <ecNumber evidence="2">4.2.1.18</ecNumber>
    </submittedName>
</protein>
<dbReference type="AlphaFoldDB" id="A0A6J4QIA6"/>
<evidence type="ECO:0000256" key="1">
    <source>
        <dbReference type="ARBA" id="ARBA00005254"/>
    </source>
</evidence>
<dbReference type="Pfam" id="PF00378">
    <property type="entry name" value="ECH_1"/>
    <property type="match status" value="1"/>
</dbReference>
<dbReference type="Gene3D" id="1.10.12.10">
    <property type="entry name" value="Lyase 2-enoyl-coa Hydratase, Chain A, domain 2"/>
    <property type="match status" value="1"/>
</dbReference>